<reference evidence="2" key="1">
    <citation type="submission" date="2019-07" db="EMBL/GenBank/DDBJ databases">
        <title>Complete Genome Sequences of Vibrion rotiferianus strain AM7.</title>
        <authorList>
            <person name="Miyazaki K."/>
            <person name="Wiseschart A."/>
            <person name="Pootanakit K."/>
            <person name="Ishimori K."/>
            <person name="Kitahara K."/>
        </authorList>
    </citation>
    <scope>NUCLEOTIDE SEQUENCE [LARGE SCALE GENOMIC DNA]</scope>
    <source>
        <strain evidence="2">AM7</strain>
    </source>
</reference>
<dbReference type="Proteomes" id="UP000315115">
    <property type="component" value="Chromosome 2"/>
</dbReference>
<proteinExistence type="predicted"/>
<dbReference type="SUPFAM" id="SSF56436">
    <property type="entry name" value="C-type lectin-like"/>
    <property type="match status" value="1"/>
</dbReference>
<sequence>MTFAQSEGVYLKGLIGGSFNYFPQTMRFDWNHAAKPNTGNDHFGFRVVKSN</sequence>
<dbReference type="AlphaFoldDB" id="A0A510IET3"/>
<name>A0A510IET3_9VIBR</name>
<dbReference type="EMBL" id="AP019799">
    <property type="protein sequence ID" value="BBL92037.1"/>
    <property type="molecule type" value="Genomic_DNA"/>
</dbReference>
<gene>
    <name evidence="1" type="ORF">VroAM7_46900</name>
</gene>
<accession>A0A510IET3</accession>
<evidence type="ECO:0000313" key="2">
    <source>
        <dbReference type="Proteomes" id="UP000315115"/>
    </source>
</evidence>
<evidence type="ECO:0000313" key="1">
    <source>
        <dbReference type="EMBL" id="BBL92037.1"/>
    </source>
</evidence>
<organism evidence="1 2">
    <name type="scientific">Vibrio rotiferianus</name>
    <dbReference type="NCBI Taxonomy" id="190895"/>
    <lineage>
        <taxon>Bacteria</taxon>
        <taxon>Pseudomonadati</taxon>
        <taxon>Pseudomonadota</taxon>
        <taxon>Gammaproteobacteria</taxon>
        <taxon>Vibrionales</taxon>
        <taxon>Vibrionaceae</taxon>
        <taxon>Vibrio</taxon>
    </lineage>
</organism>
<dbReference type="InterPro" id="IPR016187">
    <property type="entry name" value="CTDL_fold"/>
</dbReference>
<protein>
    <submittedName>
        <fullName evidence="1">Uncharacterized protein</fullName>
    </submittedName>
</protein>